<feature type="compositionally biased region" description="Polar residues" evidence="6">
    <location>
        <begin position="75"/>
        <end position="85"/>
    </location>
</feature>
<dbReference type="SUPFAM" id="SSF51730">
    <property type="entry name" value="FAD-linked oxidoreductase"/>
    <property type="match status" value="1"/>
</dbReference>
<dbReference type="PANTHER" id="PTHR13914">
    <property type="entry name" value="PROLINE OXIDASE"/>
    <property type="match status" value="1"/>
</dbReference>
<comment type="cofactor">
    <cofactor evidence="5">
        <name>FAD</name>
        <dbReference type="ChEBI" id="CHEBI:57692"/>
    </cofactor>
</comment>
<evidence type="ECO:0000256" key="5">
    <source>
        <dbReference type="RuleBase" id="RU364054"/>
    </source>
</evidence>
<proteinExistence type="inferred from homology"/>
<keyword evidence="5" id="KW-0285">Flavoprotein</keyword>
<dbReference type="Gene3D" id="3.20.20.220">
    <property type="match status" value="1"/>
</dbReference>
<keyword evidence="3 5" id="KW-0560">Oxidoreductase</keyword>
<name>A0ABD3RKM3_9LAMI</name>
<dbReference type="EC" id="1.5.5.2" evidence="2 5"/>
<dbReference type="Proteomes" id="UP001634393">
    <property type="component" value="Unassembled WGS sequence"/>
</dbReference>
<comment type="catalytic activity">
    <reaction evidence="5">
        <text>L-proline + a quinone = (S)-1-pyrroline-5-carboxylate + a quinol + H(+)</text>
        <dbReference type="Rhea" id="RHEA:23784"/>
        <dbReference type="ChEBI" id="CHEBI:15378"/>
        <dbReference type="ChEBI" id="CHEBI:17388"/>
        <dbReference type="ChEBI" id="CHEBI:24646"/>
        <dbReference type="ChEBI" id="CHEBI:60039"/>
        <dbReference type="ChEBI" id="CHEBI:132124"/>
        <dbReference type="EC" id="1.5.5.2"/>
    </reaction>
</comment>
<keyword evidence="9" id="KW-1185">Reference proteome</keyword>
<comment type="caution">
    <text evidence="8">The sequence shown here is derived from an EMBL/GenBank/DDBJ whole genome shotgun (WGS) entry which is preliminary data.</text>
</comment>
<dbReference type="InterPro" id="IPR015659">
    <property type="entry name" value="Proline_oxidase"/>
</dbReference>
<dbReference type="AlphaFoldDB" id="A0ABD3RKM3"/>
<evidence type="ECO:0000256" key="4">
    <source>
        <dbReference type="ARBA" id="ARBA00023062"/>
    </source>
</evidence>
<dbReference type="InterPro" id="IPR002872">
    <property type="entry name" value="Proline_DH_dom"/>
</dbReference>
<dbReference type="Pfam" id="PF01619">
    <property type="entry name" value="Pro_dh"/>
    <property type="match status" value="1"/>
</dbReference>
<evidence type="ECO:0000256" key="3">
    <source>
        <dbReference type="ARBA" id="ARBA00023002"/>
    </source>
</evidence>
<evidence type="ECO:0000256" key="1">
    <source>
        <dbReference type="ARBA" id="ARBA00005869"/>
    </source>
</evidence>
<evidence type="ECO:0000313" key="8">
    <source>
        <dbReference type="EMBL" id="KAL3813530.1"/>
    </source>
</evidence>
<feature type="region of interest" description="Disordered" evidence="6">
    <location>
        <begin position="56"/>
        <end position="86"/>
    </location>
</feature>
<comment type="function">
    <text evidence="5">Converts proline to delta-1-pyrroline-5-carboxylate.</text>
</comment>
<dbReference type="GO" id="GO:0004657">
    <property type="term" value="F:proline dehydrogenase activity"/>
    <property type="evidence" value="ECO:0007669"/>
    <property type="project" value="UniProtKB-EC"/>
</dbReference>
<gene>
    <name evidence="8" type="ORF">ACJIZ3_014798</name>
</gene>
<dbReference type="EMBL" id="JBJXBP010000008">
    <property type="protein sequence ID" value="KAL3813530.1"/>
    <property type="molecule type" value="Genomic_DNA"/>
</dbReference>
<evidence type="ECO:0000256" key="6">
    <source>
        <dbReference type="SAM" id="MobiDB-lite"/>
    </source>
</evidence>
<keyword evidence="4 5" id="KW-0642">Proline metabolism</keyword>
<reference evidence="8 9" key="1">
    <citation type="submission" date="2024-12" db="EMBL/GenBank/DDBJ databases">
        <title>The unique morphological basis and parallel evolutionary history of personate flowers in Penstemon.</title>
        <authorList>
            <person name="Depatie T.H."/>
            <person name="Wessinger C.A."/>
        </authorList>
    </citation>
    <scope>NUCLEOTIDE SEQUENCE [LARGE SCALE GENOMIC DNA]</scope>
    <source>
        <strain evidence="8">WTNN_2</strain>
        <tissue evidence="8">Leaf</tissue>
    </source>
</reference>
<protein>
    <recommendedName>
        <fullName evidence="2 5">Proline dehydrogenase</fullName>
        <ecNumber evidence="2 5">1.5.5.2</ecNumber>
    </recommendedName>
</protein>
<dbReference type="GO" id="GO:0006560">
    <property type="term" value="P:proline metabolic process"/>
    <property type="evidence" value="ECO:0007669"/>
    <property type="project" value="UniProtKB-KW"/>
</dbReference>
<evidence type="ECO:0000259" key="7">
    <source>
        <dbReference type="Pfam" id="PF01619"/>
    </source>
</evidence>
<dbReference type="InterPro" id="IPR029041">
    <property type="entry name" value="FAD-linked_oxidoreductase-like"/>
</dbReference>
<keyword evidence="5" id="KW-0274">FAD</keyword>
<comment type="similarity">
    <text evidence="1 5">Belongs to the proline oxidase family.</text>
</comment>
<evidence type="ECO:0000256" key="2">
    <source>
        <dbReference type="ARBA" id="ARBA00012695"/>
    </source>
</evidence>
<organism evidence="8 9">
    <name type="scientific">Penstemon smallii</name>
    <dbReference type="NCBI Taxonomy" id="265156"/>
    <lineage>
        <taxon>Eukaryota</taxon>
        <taxon>Viridiplantae</taxon>
        <taxon>Streptophyta</taxon>
        <taxon>Embryophyta</taxon>
        <taxon>Tracheophyta</taxon>
        <taxon>Spermatophyta</taxon>
        <taxon>Magnoliopsida</taxon>
        <taxon>eudicotyledons</taxon>
        <taxon>Gunneridae</taxon>
        <taxon>Pentapetalae</taxon>
        <taxon>asterids</taxon>
        <taxon>lamiids</taxon>
        <taxon>Lamiales</taxon>
        <taxon>Plantaginaceae</taxon>
        <taxon>Cheloneae</taxon>
        <taxon>Penstemon</taxon>
    </lineage>
</organism>
<dbReference type="PANTHER" id="PTHR13914:SF0">
    <property type="entry name" value="PROLINE DEHYDROGENASE 1, MITOCHONDRIAL"/>
    <property type="match status" value="1"/>
</dbReference>
<feature type="domain" description="Proline dehydrogenase" evidence="7">
    <location>
        <begin position="165"/>
        <end position="497"/>
    </location>
</feature>
<evidence type="ECO:0000313" key="9">
    <source>
        <dbReference type="Proteomes" id="UP001634393"/>
    </source>
</evidence>
<accession>A0ABD3RKM3</accession>
<sequence>MASHTVRQKLPHNLSYFFRRLNSTVPSYTTTAAPPLKSAGKSTSFTFLGNSQIPISPLPNLEDSSTLPKTAGKPNISSGKPNTATDPVLNLHDSEKLFSSVSTPKLIKSSITLQLASAEPMVDFGMWVMNSKFMEIPIIRKMILDVIEYTFYEHFCAGKNLKEADKTVKRLWDGGLRAMLDYGLEHANDNESCERNLDEFIQTIESTQTHPVSPVSFVVVKITAICPPILLKRISDLLRWEYKDKSLHLPWKLKTFQVFANSSPLYHTTKRPKPLTIEEERDFQLAYQRLTKICQKSLQANIPLLIDAEDTAIQPAIDYFTYSAAIQYHKDDEPLIFNTIQAYLKDAKERLVIAKRDADKMNVPIGFKLVRGAYMSSERKLASCLGVESPIHEGIQNTHACFNECADFMLHEIANGSGSVVLATHNIQSGKLAAATASNLGIERDNPKLQFAQLYGMAETLSFGLKNAGFRVSKYLPFGPVDQIMPYLLRRAEENRGLLATSSLDRQMIRKELIRRLTSK</sequence>